<feature type="domain" description="DUF4136" evidence="1">
    <location>
        <begin position="26"/>
        <end position="180"/>
    </location>
</feature>
<keyword evidence="3" id="KW-1185">Reference proteome</keyword>
<organism evidence="2 3">
    <name type="scientific">Niastella soli</name>
    <dbReference type="NCBI Taxonomy" id="2821487"/>
    <lineage>
        <taxon>Bacteria</taxon>
        <taxon>Pseudomonadati</taxon>
        <taxon>Bacteroidota</taxon>
        <taxon>Chitinophagia</taxon>
        <taxon>Chitinophagales</taxon>
        <taxon>Chitinophagaceae</taxon>
        <taxon>Niastella</taxon>
    </lineage>
</organism>
<reference evidence="2 3" key="1">
    <citation type="submission" date="2021-03" db="EMBL/GenBank/DDBJ databases">
        <title>Assistant Professor.</title>
        <authorList>
            <person name="Huq M.A."/>
        </authorList>
    </citation>
    <scope>NUCLEOTIDE SEQUENCE [LARGE SCALE GENOMIC DNA]</scope>
    <source>
        <strain evidence="2 3">MAH-29</strain>
    </source>
</reference>
<gene>
    <name evidence="2" type="ORF">J7I42_15615</name>
</gene>
<evidence type="ECO:0000313" key="2">
    <source>
        <dbReference type="EMBL" id="MBO9201709.1"/>
    </source>
</evidence>
<dbReference type="Proteomes" id="UP000677244">
    <property type="component" value="Unassembled WGS sequence"/>
</dbReference>
<dbReference type="EMBL" id="JAGHKO010000004">
    <property type="protein sequence ID" value="MBO9201709.1"/>
    <property type="molecule type" value="Genomic_DNA"/>
</dbReference>
<accession>A0ABS3YUU9</accession>
<dbReference type="InterPro" id="IPR025411">
    <property type="entry name" value="DUF4136"/>
</dbReference>
<evidence type="ECO:0000313" key="3">
    <source>
        <dbReference type="Proteomes" id="UP000677244"/>
    </source>
</evidence>
<name>A0ABS3YUU9_9BACT</name>
<proteinExistence type="predicted"/>
<comment type="caution">
    <text evidence="2">The sequence shown here is derived from an EMBL/GenBank/DDBJ whole genome shotgun (WGS) entry which is preliminary data.</text>
</comment>
<evidence type="ECO:0000259" key="1">
    <source>
        <dbReference type="Pfam" id="PF13590"/>
    </source>
</evidence>
<dbReference type="RefSeq" id="WP_209139763.1">
    <property type="nucleotide sequence ID" value="NZ_JAGHKO010000004.1"/>
</dbReference>
<protein>
    <submittedName>
        <fullName evidence="2">DUF4136 domain-containing protein</fullName>
    </submittedName>
</protein>
<dbReference type="Gene3D" id="3.30.160.670">
    <property type="match status" value="1"/>
</dbReference>
<sequence length="185" mass="20313">MKNIFIGLGLWFLLQANYGCAPSVKVNVDYDRAADFSSYKTFTMVDIAAKGEVSQLNAERIAKAIKETMISKGYQEVGTDAADMLVNAVTVSKTKTAVTANTDYYGYGGIYRPYGYWGGGSTTFSSYNYTDGSLIIDVVNNKSQKLLWQGIGNAEIDKKPNNPDQFIQNAVQKILKDFPPKGGKK</sequence>
<dbReference type="Pfam" id="PF13590">
    <property type="entry name" value="DUF4136"/>
    <property type="match status" value="1"/>
</dbReference>